<evidence type="ECO:0000313" key="4">
    <source>
        <dbReference type="Proteomes" id="UP000494246"/>
    </source>
</evidence>
<organism evidence="3 4">
    <name type="scientific">Bifidobacterium longum subsp. infantis</name>
    <dbReference type="NCBI Taxonomy" id="1682"/>
    <lineage>
        <taxon>Bacteria</taxon>
        <taxon>Bacillati</taxon>
        <taxon>Actinomycetota</taxon>
        <taxon>Actinomycetes</taxon>
        <taxon>Bifidobacteriales</taxon>
        <taxon>Bifidobacteriaceae</taxon>
        <taxon>Bifidobacterium</taxon>
    </lineage>
</organism>
<dbReference type="InterPro" id="IPR058062">
    <property type="entry name" value="SCO7613_C"/>
</dbReference>
<dbReference type="AlphaFoldDB" id="A0A8U0LL97"/>
<protein>
    <recommendedName>
        <fullName evidence="5">Transmembrane protein</fullName>
    </recommendedName>
</protein>
<reference evidence="3 4" key="1">
    <citation type="submission" date="2019-10" db="EMBL/GenBank/DDBJ databases">
        <authorList>
            <consortium name="Melissa Lawson"/>
            <person name="O'neill I."/>
        </authorList>
    </citation>
    <scope>NUCLEOTIDE SEQUENCE [LARGE SCALE GENOMIC DNA]</scope>
    <source>
        <strain evidence="3">LH_23</strain>
    </source>
</reference>
<feature type="region of interest" description="Disordered" evidence="1">
    <location>
        <begin position="1"/>
        <end position="21"/>
    </location>
</feature>
<comment type="caution">
    <text evidence="3">The sequence shown here is derived from an EMBL/GenBank/DDBJ whole genome shotgun (WGS) entry which is preliminary data.</text>
</comment>
<gene>
    <name evidence="3" type="ORF">BIFLH23_01962</name>
</gene>
<keyword evidence="2" id="KW-0472">Membrane</keyword>
<feature type="transmembrane region" description="Helical" evidence="2">
    <location>
        <begin position="86"/>
        <end position="105"/>
    </location>
</feature>
<proteinExistence type="predicted"/>
<feature type="compositionally biased region" description="Polar residues" evidence="1">
    <location>
        <begin position="1"/>
        <end position="18"/>
    </location>
</feature>
<evidence type="ECO:0008006" key="5">
    <source>
        <dbReference type="Google" id="ProtNLM"/>
    </source>
</evidence>
<accession>A0A8U0LL97</accession>
<evidence type="ECO:0000256" key="2">
    <source>
        <dbReference type="SAM" id="Phobius"/>
    </source>
</evidence>
<sequence>MTQPTEQQGNQPESSEQPVYQPAPSMGPAIFCCSPAIPNGSSATTGIATANGHATICAIAYVGPGTSGLSGAAALIVGVCLLQAPLIYGTVILIVSTVTVLWPWRAEFSRHYWWVWLALGGIILIVAAARYEASLKSMRTIAARIGDLR</sequence>
<keyword evidence="2" id="KW-0812">Transmembrane</keyword>
<evidence type="ECO:0000256" key="1">
    <source>
        <dbReference type="SAM" id="MobiDB-lite"/>
    </source>
</evidence>
<keyword evidence="2" id="KW-1133">Transmembrane helix</keyword>
<dbReference type="NCBIfam" id="NF047321">
    <property type="entry name" value="SCO7613_CTERM"/>
    <property type="match status" value="1"/>
</dbReference>
<feature type="transmembrane region" description="Helical" evidence="2">
    <location>
        <begin position="111"/>
        <end position="129"/>
    </location>
</feature>
<dbReference type="EMBL" id="CABWKH010000026">
    <property type="protein sequence ID" value="VWQ37925.1"/>
    <property type="molecule type" value="Genomic_DNA"/>
</dbReference>
<dbReference type="Proteomes" id="UP000494246">
    <property type="component" value="Unassembled WGS sequence"/>
</dbReference>
<name>A0A8U0LL97_BIFLI</name>
<dbReference type="RefSeq" id="WP_234897922.1">
    <property type="nucleotide sequence ID" value="NZ_CABWKH010000026.1"/>
</dbReference>
<evidence type="ECO:0000313" key="3">
    <source>
        <dbReference type="EMBL" id="VWQ37925.1"/>
    </source>
</evidence>